<evidence type="ECO:0000256" key="1">
    <source>
        <dbReference type="ARBA" id="ARBA00022723"/>
    </source>
</evidence>
<feature type="compositionally biased region" description="Basic and acidic residues" evidence="4">
    <location>
        <begin position="469"/>
        <end position="482"/>
    </location>
</feature>
<feature type="coiled-coil region" evidence="3">
    <location>
        <begin position="643"/>
        <end position="815"/>
    </location>
</feature>
<dbReference type="SUPFAM" id="SSF56112">
    <property type="entry name" value="Protein kinase-like (PK-like)"/>
    <property type="match status" value="1"/>
</dbReference>
<evidence type="ECO:0000259" key="5">
    <source>
        <dbReference type="PROSITE" id="PS50004"/>
    </source>
</evidence>
<dbReference type="PRINTS" id="PR00360">
    <property type="entry name" value="C2DOMAIN"/>
</dbReference>
<feature type="region of interest" description="Disordered" evidence="4">
    <location>
        <begin position="430"/>
        <end position="503"/>
    </location>
</feature>
<sequence>MAAEASAGGAPSAWALERHYEVVEPRILGYATFGPVLRARDLRTGAPLALRVYDTTTPHAMPPTAPAASPEEPEQRAIAHFKRTVEGMQRVRAGCEPAVATLLGFSRDASGRPAAAADGRGYLAAELGMFSLEQLGRDSQNVGHRASVAEVRETLRALLAMLRTVHRSGCVLARHAPRQIVRFASGWKLTSAALLRPAGSIEPIAAADIYQPPELLAALSRGAREVARQPGMDVWSVAVACLELALPSAALAAFEQPLTREDAPALFAEVREFSEALHELMVGVLLHADPSRRSADLALQHRFFSPSPHAPPRAAATPHARAAPPETLGTASTSAGSPVRALQLADGALQTQREVAKLRAALRMAEEDAGSARKQLQHARPAASATRGSGGGGGEVERLHGEIRRLLQAAGSAEVERQWLAERVAQLKEGGAAPAVGEAEGARAQLEGELREERRARARSEAAAAAAEAEAKALREEKRRAEEENEALRGAARGKGASSEELQRTYAEADRRVKQVRQEAEAELSDVKRKAAERERQLAEQAKLETKALELSLRETKQQLAEARRAAARGASSAGEVRRLKEALEASEGDRLAAEAAARAAEAAAAVGGADGELRQANGALRREVGRLEKELRRAGLPAGGDARRLEASLEEAEGELEWMEGELRAVELRAEREVARLEEELRRAHGRAEAAEAEARALRGAGEMEAHAAAEVRRAHGRAEAAEAEVARLRGEARLIGARDAEAAVEAARERARAEEAEAEARRAWAEARRLRDAEAAAGEAGRAVERLEAEVARERLLGEKAEMEAARLRAEVQVLRSVEAAAGEVSDEAARMEDVARLERARAEKADGEAARLHAEVSRLRALGGVAEEAERHASLLQAEARREHSRAEENEVEARRLRAEVHRLREAAAKEGDAAASRWQAEARRERLRAEEAEAEARRLLEKVRWAAEGGAADGRGGAEAERARVEARREAARAAEAEGEARRLRAEVAVLKEARRGGGADGGREAAQLLARAEKAEGEARVLRAELRTHAESLRGVEEQCLQLQASKHEALREVHRLRALGHAEGSGPVARPSAPVEEGRALWAEVERLRAELREKDAAVARVVAERDEQLRALSEEKDRKLLHMRDALIESEEQRRTGARAPIVPTAATFTPALKPFSKSSHDYSTAPWRSASPKAARHNMRFGTPDARPAPHPRVEAWAPPVDPARLRERGVLKVHLKRGTGLKSADLNGKSDPYVIVSCGGTEKKSRPVLKTLNPEFNEVLEFEGSLEELVAHRLLLKVFDKDRLTRDDPLGEVSVSLDALRVEDSKEFIESLSTQGSLVFGVEWSPVSAQLLVPGTLHIHLSHATDLKAKDRNGFSDPYVKLTLCGTTHKSKTIKKTLNPRWDEDFEFKGTLRELISEPLQLNAFDYDFASKDDPLGHASVDLRALERTRQHAFEVPLSDNGGKVHLRATWTPVGGESRPVNIASSGPPKAPHVAEPPLPPKLVSRAHAAVPPLPVGAPAASGRHAQRGGDPARLRERGVLKVHLKRGTGLKSADLNGKSDPYVIVSCGGTEKKSRPVLKTLNPEFNEVLEFEGSLEELVAHRLLLKVFDKDRLTRDDPLGEVSVSLDALRVEDSKEFIESLSTQGSLVFGVEWSPVSAQLLVPGTLHIHLSHATDLKAKDRNGFSDPYVKLTLCGTTHKSKTIKKTLNPRWDEDFEFKGTLRELISEPLQLNAFDYDFASKDDPLGHASVDLRALERTRQHAFEVPLSDNGGKVHLRATWTPVGGESRPVNIASSGPPKAPHVAEPPLPPKLVSRAHAAVPPLPVGAPAASGRHVQRGGDPARLRERGVLKVHLKRGTGLKSADLNGKSDPYVIVSCGGTEKKSRPVLKTLNPEFNEVLEFEGSLEELVAHRLLLKVFDKDRLTRDDPLGEVSVSLDALRVEDSKEFIESLSTQGSLVFGVEWSPVSAQLLVPGTLHIHLSHATDLKAKDRNGFSDPYVKLTLCGTTHKSKTIKKTLNPRWDEDFEFKGTLRELISEPLQLNAFDYDFASKDDPLGHASVDLLALERTRQHAFEVPLSDNGGKVHLRATWTPVGGESRPVAGATHSQHPPMPPHQLPSARAPVAASLPPPPRPTEPVLPEDVARPPPVQVPTPSSTSSQQSTQPWQQAQFPSQSQSQQKLPIKLPGTPAPTIRHPMPPPPAVPSQPRPVLPPQQRTQVPQARPAATNNELTDRERRILQRQQALIQQQRNNGALAVASNIAQQQQQQQQHRRPQAQAIVDPSERIGTSNPPSARATSTPPHVSSAPHQRPPPLPPPMQNVGGTPVQAAGITVRGGPKKKKGIFG</sequence>
<keyword evidence="8" id="KW-1185">Reference proteome</keyword>
<dbReference type="InterPro" id="IPR035892">
    <property type="entry name" value="C2_domain_sf"/>
</dbReference>
<dbReference type="GO" id="GO:0005509">
    <property type="term" value="F:calcium ion binding"/>
    <property type="evidence" value="ECO:0007669"/>
    <property type="project" value="TreeGrafter"/>
</dbReference>
<feature type="compositionally biased region" description="Low complexity" evidence="4">
    <location>
        <begin position="2141"/>
        <end position="2168"/>
    </location>
</feature>
<evidence type="ECO:0000256" key="4">
    <source>
        <dbReference type="SAM" id="MobiDB-lite"/>
    </source>
</evidence>
<feature type="domain" description="C2" evidence="5">
    <location>
        <begin position="1633"/>
        <end position="1755"/>
    </location>
</feature>
<organism evidence="7 8">
    <name type="scientific">Prymnesium parvum</name>
    <name type="common">Toxic golden alga</name>
    <dbReference type="NCBI Taxonomy" id="97485"/>
    <lineage>
        <taxon>Eukaryota</taxon>
        <taxon>Haptista</taxon>
        <taxon>Haptophyta</taxon>
        <taxon>Prymnesiophyceae</taxon>
        <taxon>Prymnesiales</taxon>
        <taxon>Prymnesiaceae</taxon>
        <taxon>Prymnesium</taxon>
    </lineage>
</organism>
<evidence type="ECO:0000313" key="7">
    <source>
        <dbReference type="EMBL" id="KAL1508137.1"/>
    </source>
</evidence>
<evidence type="ECO:0008006" key="9">
    <source>
        <dbReference type="Google" id="ProtNLM"/>
    </source>
</evidence>
<dbReference type="SUPFAM" id="SSF49562">
    <property type="entry name" value="C2 domain (Calcium/lipid-binding domain, CaLB)"/>
    <property type="match status" value="6"/>
</dbReference>
<dbReference type="PROSITE" id="PS50004">
    <property type="entry name" value="C2"/>
    <property type="match status" value="6"/>
</dbReference>
<feature type="domain" description="C2" evidence="5">
    <location>
        <begin position="1196"/>
        <end position="1319"/>
    </location>
</feature>
<dbReference type="Proteomes" id="UP001515480">
    <property type="component" value="Unassembled WGS sequence"/>
</dbReference>
<gene>
    <name evidence="7" type="ORF">AB1Y20_007724</name>
</gene>
<feature type="compositionally biased region" description="Low complexity" evidence="4">
    <location>
        <begin position="430"/>
        <end position="445"/>
    </location>
</feature>
<accession>A0AB34IYE0</accession>
<dbReference type="CDD" id="cd00030">
    <property type="entry name" value="C2"/>
    <property type="match status" value="3"/>
</dbReference>
<feature type="compositionally biased region" description="Low complexity" evidence="4">
    <location>
        <begin position="2107"/>
        <end position="2116"/>
    </location>
</feature>
<dbReference type="InterPro" id="IPR000719">
    <property type="entry name" value="Prot_kinase_dom"/>
</dbReference>
<dbReference type="SMART" id="SM00220">
    <property type="entry name" value="S_TKc"/>
    <property type="match status" value="1"/>
</dbReference>
<dbReference type="Gene3D" id="1.10.510.10">
    <property type="entry name" value="Transferase(Phosphotransferase) domain 1"/>
    <property type="match status" value="1"/>
</dbReference>
<reference evidence="7 8" key="1">
    <citation type="journal article" date="2024" name="Science">
        <title>Giant polyketide synthase enzymes in the biosynthesis of giant marine polyether toxins.</title>
        <authorList>
            <person name="Fallon T.R."/>
            <person name="Shende V.V."/>
            <person name="Wierzbicki I.H."/>
            <person name="Pendleton A.L."/>
            <person name="Watervoot N.F."/>
            <person name="Auber R.P."/>
            <person name="Gonzalez D.J."/>
            <person name="Wisecaver J.H."/>
            <person name="Moore B.S."/>
        </authorList>
    </citation>
    <scope>NUCLEOTIDE SEQUENCE [LARGE SCALE GENOMIC DNA]</scope>
    <source>
        <strain evidence="7 8">12B1</strain>
    </source>
</reference>
<protein>
    <recommendedName>
        <fullName evidence="9">Non-specific serine/threonine protein kinase</fullName>
    </recommendedName>
</protein>
<feature type="region of interest" description="Disordered" evidence="4">
    <location>
        <begin position="369"/>
        <end position="396"/>
    </location>
</feature>
<dbReference type="InterPro" id="IPR011009">
    <property type="entry name" value="Kinase-like_dom_sf"/>
</dbReference>
<feature type="domain" description="C2" evidence="5">
    <location>
        <begin position="1821"/>
        <end position="1939"/>
    </location>
</feature>
<dbReference type="InterPro" id="IPR000008">
    <property type="entry name" value="C2_dom"/>
</dbReference>
<dbReference type="Pfam" id="PF00168">
    <property type="entry name" value="C2"/>
    <property type="match status" value="6"/>
</dbReference>
<feature type="domain" description="C2" evidence="5">
    <location>
        <begin position="1511"/>
        <end position="1629"/>
    </location>
</feature>
<dbReference type="SMART" id="SM00239">
    <property type="entry name" value="C2"/>
    <property type="match status" value="6"/>
</dbReference>
<dbReference type="GO" id="GO:0016020">
    <property type="term" value="C:membrane"/>
    <property type="evidence" value="ECO:0007669"/>
    <property type="project" value="TreeGrafter"/>
</dbReference>
<dbReference type="EMBL" id="JBGBPQ010000017">
    <property type="protein sequence ID" value="KAL1508137.1"/>
    <property type="molecule type" value="Genomic_DNA"/>
</dbReference>
<dbReference type="PANTHER" id="PTHR45911">
    <property type="entry name" value="C2 DOMAIN-CONTAINING PROTEIN"/>
    <property type="match status" value="1"/>
</dbReference>
<proteinExistence type="predicted"/>
<dbReference type="PROSITE" id="PS50011">
    <property type="entry name" value="PROTEIN_KINASE_DOM"/>
    <property type="match status" value="1"/>
</dbReference>
<name>A0AB34IYE0_PRYPA</name>
<keyword evidence="2" id="KW-0106">Calcium</keyword>
<comment type="caution">
    <text evidence="7">The sequence shown here is derived from an EMBL/GenBank/DDBJ whole genome shotgun (WGS) entry which is preliminary data.</text>
</comment>
<feature type="compositionally biased region" description="Basic and acidic residues" evidence="4">
    <location>
        <begin position="446"/>
        <end position="460"/>
    </location>
</feature>
<feature type="domain" description="C2" evidence="5">
    <location>
        <begin position="1943"/>
        <end position="2065"/>
    </location>
</feature>
<evidence type="ECO:0000256" key="3">
    <source>
        <dbReference type="SAM" id="Coils"/>
    </source>
</evidence>
<feature type="compositionally biased region" description="Pro residues" evidence="4">
    <location>
        <begin position="2298"/>
        <end position="2307"/>
    </location>
</feature>
<feature type="region of interest" description="Disordered" evidence="4">
    <location>
        <begin position="303"/>
        <end position="337"/>
    </location>
</feature>
<feature type="coiled-coil region" evidence="3">
    <location>
        <begin position="878"/>
        <end position="1058"/>
    </location>
</feature>
<evidence type="ECO:0000256" key="2">
    <source>
        <dbReference type="ARBA" id="ARBA00022837"/>
    </source>
</evidence>
<evidence type="ECO:0000313" key="8">
    <source>
        <dbReference type="Proteomes" id="UP001515480"/>
    </source>
</evidence>
<dbReference type="GO" id="GO:0005524">
    <property type="term" value="F:ATP binding"/>
    <property type="evidence" value="ECO:0007669"/>
    <property type="project" value="InterPro"/>
</dbReference>
<feature type="compositionally biased region" description="Pro residues" evidence="4">
    <location>
        <begin position="2117"/>
        <end position="2126"/>
    </location>
</feature>
<feature type="domain" description="Protein kinase" evidence="6">
    <location>
        <begin position="22"/>
        <end position="304"/>
    </location>
</feature>
<dbReference type="GO" id="GO:0004672">
    <property type="term" value="F:protein kinase activity"/>
    <property type="evidence" value="ECO:0007669"/>
    <property type="project" value="InterPro"/>
</dbReference>
<keyword evidence="1" id="KW-0479">Metal-binding</keyword>
<feature type="domain" description="C2" evidence="5">
    <location>
        <begin position="1323"/>
        <end position="1445"/>
    </location>
</feature>
<evidence type="ECO:0000259" key="6">
    <source>
        <dbReference type="PROSITE" id="PS50011"/>
    </source>
</evidence>
<keyword evidence="3" id="KW-0175">Coiled coil</keyword>
<feature type="compositionally biased region" description="Polar residues" evidence="4">
    <location>
        <begin position="2275"/>
        <end position="2291"/>
    </location>
</feature>
<feature type="region of interest" description="Disordered" evidence="4">
    <location>
        <begin position="1460"/>
        <end position="1486"/>
    </location>
</feature>
<feature type="region of interest" description="Disordered" evidence="4">
    <location>
        <begin position="2082"/>
        <end position="2220"/>
    </location>
</feature>
<feature type="compositionally biased region" description="Low complexity" evidence="4">
    <location>
        <begin position="312"/>
        <end position="325"/>
    </location>
</feature>
<dbReference type="Gene3D" id="2.60.40.150">
    <property type="entry name" value="C2 domain"/>
    <property type="match status" value="6"/>
</dbReference>
<dbReference type="PANTHER" id="PTHR45911:SF4">
    <property type="entry name" value="MULTIPLE C2 AND TRANSMEMBRANE DOMAIN-CONTAINING PROTEIN"/>
    <property type="match status" value="1"/>
</dbReference>
<feature type="compositionally biased region" description="Basic residues" evidence="4">
    <location>
        <begin position="2325"/>
        <end position="2334"/>
    </location>
</feature>
<feature type="region of interest" description="Disordered" evidence="4">
    <location>
        <begin position="1503"/>
        <end position="1524"/>
    </location>
</feature>
<feature type="compositionally biased region" description="Pro residues" evidence="4">
    <location>
        <begin position="2185"/>
        <end position="2201"/>
    </location>
</feature>
<feature type="region of interest" description="Disordered" evidence="4">
    <location>
        <begin position="2247"/>
        <end position="2334"/>
    </location>
</feature>